<keyword evidence="3" id="KW-1185">Reference proteome</keyword>
<keyword evidence="1" id="KW-0812">Transmembrane</keyword>
<dbReference type="Proteomes" id="UP001556653">
    <property type="component" value="Unassembled WGS sequence"/>
</dbReference>
<dbReference type="EMBL" id="JBAKFJ010000001">
    <property type="protein sequence ID" value="MEX0386553.1"/>
    <property type="molecule type" value="Genomic_DNA"/>
</dbReference>
<sequence length="70" mass="8194">MLSKQLKDPVFNPRWRRLAVVASCGAWTIFDLWQRNIGWAVFFGALTAYTAWHFLVVWEDQPPRDKDEAA</sequence>
<evidence type="ECO:0000313" key="2">
    <source>
        <dbReference type="EMBL" id="MEX0386553.1"/>
    </source>
</evidence>
<comment type="caution">
    <text evidence="2">The sequence shown here is derived from an EMBL/GenBank/DDBJ whole genome shotgun (WGS) entry which is preliminary data.</text>
</comment>
<gene>
    <name evidence="2" type="ORF">V6X64_06070</name>
</gene>
<dbReference type="RefSeq" id="WP_367967021.1">
    <property type="nucleotide sequence ID" value="NZ_JBAKFI010000001.1"/>
</dbReference>
<protein>
    <recommendedName>
        <fullName evidence="4">DUF3329 domain-containing protein</fullName>
    </recommendedName>
</protein>
<evidence type="ECO:0000313" key="3">
    <source>
        <dbReference type="Proteomes" id="UP001556653"/>
    </source>
</evidence>
<keyword evidence="1" id="KW-0472">Membrane</keyword>
<organism evidence="2 3">
    <name type="scientific">Spiribacter onubensis</name>
    <dbReference type="NCBI Taxonomy" id="3122420"/>
    <lineage>
        <taxon>Bacteria</taxon>
        <taxon>Pseudomonadati</taxon>
        <taxon>Pseudomonadota</taxon>
        <taxon>Gammaproteobacteria</taxon>
        <taxon>Chromatiales</taxon>
        <taxon>Ectothiorhodospiraceae</taxon>
        <taxon>Spiribacter</taxon>
    </lineage>
</organism>
<proteinExistence type="predicted"/>
<feature type="transmembrane region" description="Helical" evidence="1">
    <location>
        <begin position="37"/>
        <end position="58"/>
    </location>
</feature>
<evidence type="ECO:0008006" key="4">
    <source>
        <dbReference type="Google" id="ProtNLM"/>
    </source>
</evidence>
<keyword evidence="1" id="KW-1133">Transmembrane helix</keyword>
<name>A0ABV3S8U0_9GAMM</name>
<evidence type="ECO:0000256" key="1">
    <source>
        <dbReference type="SAM" id="Phobius"/>
    </source>
</evidence>
<reference evidence="2 3" key="1">
    <citation type="submission" date="2024-02" db="EMBL/GenBank/DDBJ databases">
        <title>New especies of Spiribacter isolated from saline water.</title>
        <authorList>
            <person name="Leon M.J."/>
            <person name="De La Haba R."/>
            <person name="Sanchez-Porro C."/>
            <person name="Ventosa A."/>
        </authorList>
    </citation>
    <scope>NUCLEOTIDE SEQUENCE [LARGE SCALE GENOMIC DNA]</scope>
    <source>
        <strain evidence="3">ag22IC4-227</strain>
    </source>
</reference>
<accession>A0ABV3S8U0</accession>